<evidence type="ECO:0000259" key="2">
    <source>
        <dbReference type="PROSITE" id="PS50110"/>
    </source>
</evidence>
<dbReference type="InterPro" id="IPR011006">
    <property type="entry name" value="CheY-like_superfamily"/>
</dbReference>
<organism evidence="3 4">
    <name type="scientific">Thiohalocapsa halophila</name>
    <dbReference type="NCBI Taxonomy" id="69359"/>
    <lineage>
        <taxon>Bacteria</taxon>
        <taxon>Pseudomonadati</taxon>
        <taxon>Pseudomonadota</taxon>
        <taxon>Gammaproteobacteria</taxon>
        <taxon>Chromatiales</taxon>
        <taxon>Chromatiaceae</taxon>
        <taxon>Thiohalocapsa</taxon>
    </lineage>
</organism>
<gene>
    <name evidence="3" type="ORF">CKO31_13000</name>
</gene>
<evidence type="ECO:0000313" key="4">
    <source>
        <dbReference type="Proteomes" id="UP000748752"/>
    </source>
</evidence>
<evidence type="ECO:0000313" key="3">
    <source>
        <dbReference type="EMBL" id="MBK1631645.1"/>
    </source>
</evidence>
<dbReference type="PROSITE" id="PS50110">
    <property type="entry name" value="RESPONSE_REGULATORY"/>
    <property type="match status" value="1"/>
</dbReference>
<proteinExistence type="predicted"/>
<name>A0ABS1CIC1_9GAMM</name>
<comment type="caution">
    <text evidence="3">The sequence shown here is derived from an EMBL/GenBank/DDBJ whole genome shotgun (WGS) entry which is preliminary data.</text>
</comment>
<comment type="caution">
    <text evidence="1">Lacks conserved residue(s) required for the propagation of feature annotation.</text>
</comment>
<dbReference type="Proteomes" id="UP000748752">
    <property type="component" value="Unassembled WGS sequence"/>
</dbReference>
<protein>
    <recommendedName>
        <fullName evidence="2">Response regulatory domain-containing protein</fullName>
    </recommendedName>
</protein>
<evidence type="ECO:0000256" key="1">
    <source>
        <dbReference type="PROSITE-ProRule" id="PRU00169"/>
    </source>
</evidence>
<dbReference type="EMBL" id="NRRV01000029">
    <property type="protein sequence ID" value="MBK1631645.1"/>
    <property type="molecule type" value="Genomic_DNA"/>
</dbReference>
<sequence length="146" mass="15300">MMSGLENWAAGRLAVSVAAPDARERAWLCRLLEAAGIHCRAYADARGAVTAMQGGARGAGAPDLLVTALRAERDWLRLARARSPGLVIIGFSPLIRANDPGRFAPLRGLLGADYVLPSPVDGAELLAVLVLAASDISDSHALYRAS</sequence>
<dbReference type="SUPFAM" id="SSF52172">
    <property type="entry name" value="CheY-like"/>
    <property type="match status" value="1"/>
</dbReference>
<reference evidence="3 4" key="1">
    <citation type="journal article" date="2020" name="Microorganisms">
        <title>Osmotic Adaptation and Compatible Solute Biosynthesis of Phototrophic Bacteria as Revealed from Genome Analyses.</title>
        <authorList>
            <person name="Imhoff J.F."/>
            <person name="Rahn T."/>
            <person name="Kunzel S."/>
            <person name="Keller A."/>
            <person name="Neulinger S.C."/>
        </authorList>
    </citation>
    <scope>NUCLEOTIDE SEQUENCE [LARGE SCALE GENOMIC DNA]</scope>
    <source>
        <strain evidence="3 4">DSM 6210</strain>
    </source>
</reference>
<dbReference type="InterPro" id="IPR001789">
    <property type="entry name" value="Sig_transdc_resp-reg_receiver"/>
</dbReference>
<dbReference type="Gene3D" id="3.40.50.2300">
    <property type="match status" value="1"/>
</dbReference>
<feature type="domain" description="Response regulatory" evidence="2">
    <location>
        <begin position="14"/>
        <end position="133"/>
    </location>
</feature>
<keyword evidence="4" id="KW-1185">Reference proteome</keyword>
<accession>A0ABS1CIC1</accession>